<dbReference type="Proteomes" id="UP000887569">
    <property type="component" value="Unplaced"/>
</dbReference>
<reference evidence="3" key="1">
    <citation type="submission" date="2022-11" db="UniProtKB">
        <authorList>
            <consortium name="WormBaseParasite"/>
        </authorList>
    </citation>
    <scope>IDENTIFICATION</scope>
</reference>
<evidence type="ECO:0000313" key="2">
    <source>
        <dbReference type="Proteomes" id="UP000887569"/>
    </source>
</evidence>
<evidence type="ECO:0000313" key="3">
    <source>
        <dbReference type="WBParaSite" id="PgR060_g028_t02"/>
    </source>
</evidence>
<evidence type="ECO:0000256" key="1">
    <source>
        <dbReference type="SAM" id="Phobius"/>
    </source>
</evidence>
<keyword evidence="1" id="KW-0472">Membrane</keyword>
<proteinExistence type="predicted"/>
<name>A0A915BW05_PARUN</name>
<dbReference type="WBParaSite" id="PgR060_g028_t02">
    <property type="protein sequence ID" value="PgR060_g028_t02"/>
    <property type="gene ID" value="PgR060_g028"/>
</dbReference>
<keyword evidence="2" id="KW-1185">Reference proteome</keyword>
<feature type="transmembrane region" description="Helical" evidence="1">
    <location>
        <begin position="36"/>
        <end position="54"/>
    </location>
</feature>
<organism evidence="2 3">
    <name type="scientific">Parascaris univalens</name>
    <name type="common">Nematode worm</name>
    <dbReference type="NCBI Taxonomy" id="6257"/>
    <lineage>
        <taxon>Eukaryota</taxon>
        <taxon>Metazoa</taxon>
        <taxon>Ecdysozoa</taxon>
        <taxon>Nematoda</taxon>
        <taxon>Chromadorea</taxon>
        <taxon>Rhabditida</taxon>
        <taxon>Spirurina</taxon>
        <taxon>Ascaridomorpha</taxon>
        <taxon>Ascaridoidea</taxon>
        <taxon>Ascarididae</taxon>
        <taxon>Parascaris</taxon>
    </lineage>
</organism>
<keyword evidence="1" id="KW-1133">Transmembrane helix</keyword>
<sequence>MYQRLCASREKMSSHFVTRHYRQSYTYLLRRIKISAFHYLILPVLLLGIPPFIFETAHGSSSAFSSGGAVID</sequence>
<keyword evidence="1" id="KW-0812">Transmembrane</keyword>
<protein>
    <submittedName>
        <fullName evidence="3">Uncharacterized protein</fullName>
    </submittedName>
</protein>
<dbReference type="AlphaFoldDB" id="A0A915BW05"/>
<accession>A0A915BW05</accession>